<evidence type="ECO:0000313" key="3">
    <source>
        <dbReference type="EMBL" id="KAB7789596.1"/>
    </source>
</evidence>
<keyword evidence="2" id="KW-1133">Transmembrane helix</keyword>
<keyword evidence="2" id="KW-0472">Membrane</keyword>
<feature type="region of interest" description="Disordered" evidence="1">
    <location>
        <begin position="1"/>
        <end position="68"/>
    </location>
</feature>
<dbReference type="EMBL" id="WBVT01000041">
    <property type="protein sequence ID" value="KAB7789596.1"/>
    <property type="molecule type" value="Genomic_DNA"/>
</dbReference>
<dbReference type="Pfam" id="PF13196">
    <property type="entry name" value="DUF4012"/>
    <property type="match status" value="1"/>
</dbReference>
<evidence type="ECO:0000256" key="2">
    <source>
        <dbReference type="SAM" id="Phobius"/>
    </source>
</evidence>
<proteinExistence type="predicted"/>
<evidence type="ECO:0000256" key="1">
    <source>
        <dbReference type="SAM" id="MobiDB-lite"/>
    </source>
</evidence>
<dbReference type="AlphaFoldDB" id="A0A6I1GIZ0"/>
<sequence>MSELQGASGPESSDDSTQSNRIDNPAVHAADTHAGTPDPGYAIPVPLPPAQRHHRDDSPILDGVPDDADAADAAPDLSAFTQEEMREARVEHHHHGERRRMSPEHIARLKRRRRRRRILIGVLVVLLLIAAYVAFMGYSAFKVKKAVTQVMQGASAAPAAIQSGDVAAAKSAVSTLTAGVDGAWHETKSPAWGVLEYLPYFGDDVKAARGAIDVLHTVSTEALPKLTAAMDSLNPKSITVKDSTVSMPGLAASAEGLTHADSVLQDALVDLRNLPTPHITQLRTALDKATGGFNTLSGLVDVFARISKTAPTMLDLNGTSARTYLIIAQNNAEVRPTGGLPGSWGTLSVSHGKLTLSNFVPETDLPLLSSPVISETSDERGLFGLDLVTKPHDVNFTPDYPRAAQIAQAMWQKAKGQKVDGVIMIDPVLLQDLLKVTGGITLPGGIVMNGDNAVRYLLHDSYAVGLTPAQQDAAFSLVAAESFQHILKSAGANSTQLVKAVMDSTNNGHLKVWSSHPNEQQYISGSAIAGELEVKPAEPNVGVYFSDGTQGKMDWYLERKVTAAKSRDLADGSSQYKVHVTMANTVDPAEAASLPDYVTGKGMSERSEDVQTGEIVTMVYVYAPADGRLVDWKFSDGGKFDTVTTHNGLTVGAKQVRLKPGESADFTVTVQTSAKAAGTQLQIRQTPLIRDEQ</sequence>
<evidence type="ECO:0008006" key="5">
    <source>
        <dbReference type="Google" id="ProtNLM"/>
    </source>
</evidence>
<keyword evidence="2" id="KW-0812">Transmembrane</keyword>
<dbReference type="RefSeq" id="WP_152235305.1">
    <property type="nucleotide sequence ID" value="NZ_JBHSKZ010000057.1"/>
</dbReference>
<feature type="transmembrane region" description="Helical" evidence="2">
    <location>
        <begin position="118"/>
        <end position="141"/>
    </location>
</feature>
<keyword evidence="4" id="KW-1185">Reference proteome</keyword>
<organism evidence="3 4">
    <name type="scientific">Bifidobacterium leontopitheci</name>
    <dbReference type="NCBI Taxonomy" id="2650774"/>
    <lineage>
        <taxon>Bacteria</taxon>
        <taxon>Bacillati</taxon>
        <taxon>Actinomycetota</taxon>
        <taxon>Actinomycetes</taxon>
        <taxon>Bifidobacteriales</taxon>
        <taxon>Bifidobacteriaceae</taxon>
        <taxon>Bifidobacterium</taxon>
    </lineage>
</organism>
<accession>A0A6I1GIZ0</accession>
<name>A0A6I1GIZ0_9BIFI</name>
<protein>
    <recommendedName>
        <fullName evidence="5">DUF4012 domain-containing protein</fullName>
    </recommendedName>
</protein>
<reference evidence="3 4" key="1">
    <citation type="submission" date="2019-09" db="EMBL/GenBank/DDBJ databases">
        <title>Characterization of the phylogenetic diversity of two novel species belonging to the genus Bifidobacterium: Bifidobacterium cebidarum sp. nov. and Bifidobacterium leontopitheci sp. nov.</title>
        <authorList>
            <person name="Lugli G.A."/>
            <person name="Duranti S."/>
            <person name="Milani C."/>
            <person name="Turroni F."/>
            <person name="Ventura M."/>
        </authorList>
    </citation>
    <scope>NUCLEOTIDE SEQUENCE [LARGE SCALE GENOMIC DNA]</scope>
    <source>
        <strain evidence="3 4">LMG 31471</strain>
    </source>
</reference>
<gene>
    <name evidence="3" type="ORF">F7D09_1892</name>
</gene>
<comment type="caution">
    <text evidence="3">The sequence shown here is derived from an EMBL/GenBank/DDBJ whole genome shotgun (WGS) entry which is preliminary data.</text>
</comment>
<evidence type="ECO:0000313" key="4">
    <source>
        <dbReference type="Proteomes" id="UP000441772"/>
    </source>
</evidence>
<dbReference type="InterPro" id="IPR025101">
    <property type="entry name" value="DUF4012"/>
</dbReference>
<dbReference type="Proteomes" id="UP000441772">
    <property type="component" value="Unassembled WGS sequence"/>
</dbReference>